<feature type="compositionally biased region" description="Polar residues" evidence="1">
    <location>
        <begin position="88"/>
        <end position="97"/>
    </location>
</feature>
<dbReference type="InterPro" id="IPR001623">
    <property type="entry name" value="DnaJ_domain"/>
</dbReference>
<evidence type="ECO:0000313" key="4">
    <source>
        <dbReference type="EMBL" id="GMI43768.1"/>
    </source>
</evidence>
<evidence type="ECO:0000256" key="2">
    <source>
        <dbReference type="SAM" id="SignalP"/>
    </source>
</evidence>
<dbReference type="SUPFAM" id="SSF46565">
    <property type="entry name" value="Chaperone J-domain"/>
    <property type="match status" value="1"/>
</dbReference>
<dbReference type="Pfam" id="PF00226">
    <property type="entry name" value="DnaJ"/>
    <property type="match status" value="1"/>
</dbReference>
<protein>
    <recommendedName>
        <fullName evidence="3">J domain-containing protein</fullName>
    </recommendedName>
</protein>
<proteinExistence type="predicted"/>
<feature type="region of interest" description="Disordered" evidence="1">
    <location>
        <begin position="301"/>
        <end position="347"/>
    </location>
</feature>
<feature type="domain" description="J" evidence="3">
    <location>
        <begin position="25"/>
        <end position="96"/>
    </location>
</feature>
<dbReference type="CDD" id="cd06257">
    <property type="entry name" value="DnaJ"/>
    <property type="match status" value="1"/>
</dbReference>
<name>A0A9W7GD00_9STRA</name>
<dbReference type="EMBL" id="BRYA01000199">
    <property type="protein sequence ID" value="GMI43768.1"/>
    <property type="molecule type" value="Genomic_DNA"/>
</dbReference>
<dbReference type="PROSITE" id="PS50076">
    <property type="entry name" value="DNAJ_2"/>
    <property type="match status" value="1"/>
</dbReference>
<keyword evidence="2" id="KW-0732">Signal</keyword>
<feature type="chain" id="PRO_5040821031" description="J domain-containing protein" evidence="2">
    <location>
        <begin position="23"/>
        <end position="347"/>
    </location>
</feature>
<dbReference type="AlphaFoldDB" id="A0A9W7GD00"/>
<dbReference type="GO" id="GO:0044183">
    <property type="term" value="F:protein folding chaperone"/>
    <property type="evidence" value="ECO:0007669"/>
    <property type="project" value="TreeGrafter"/>
</dbReference>
<dbReference type="InterPro" id="IPR036869">
    <property type="entry name" value="J_dom_sf"/>
</dbReference>
<comment type="caution">
    <text evidence="4">The sequence shown here is derived from an EMBL/GenBank/DDBJ whole genome shotgun (WGS) entry which is preliminary data.</text>
</comment>
<sequence>MRTPVLFLFILFISLFKRLTSSDINYYEVLELKPTATQNDVKKAYRRLALLHHPDRNAGSDDSTEKFKLISEAYTVLSDPSQRKVYDTRSQYDSFSPRSTSSRSRNRNTYRYGDSRGGSSREDPFAQFDELFRNDPFFASAFEGLDDLFTQTFKKSGYEKRGERKYNDKDNGWDSGAPYSEFNTNSKSSHSSSASFLTDPVGWYFGKPSTQGWFPFIITTLFPNLSFTVTTTINGRSEYSSYTKGGNSDGTLKSSKVTLNDAGEEEVIRRIRKGGNEIEERVVDGVVVKRIVNGVEEIVERGGGERERRRNIDRGDKGGRKKKKTKKKTTKKTSSKKNIDNVESPEL</sequence>
<dbReference type="GO" id="GO:0051082">
    <property type="term" value="F:unfolded protein binding"/>
    <property type="evidence" value="ECO:0007669"/>
    <property type="project" value="TreeGrafter"/>
</dbReference>
<dbReference type="PRINTS" id="PR00625">
    <property type="entry name" value="JDOMAIN"/>
</dbReference>
<dbReference type="GO" id="GO:0005737">
    <property type="term" value="C:cytoplasm"/>
    <property type="evidence" value="ECO:0007669"/>
    <property type="project" value="TreeGrafter"/>
</dbReference>
<reference evidence="5" key="1">
    <citation type="journal article" date="2023" name="Commun. Biol.">
        <title>Genome analysis of Parmales, the sister group of diatoms, reveals the evolutionary specialization of diatoms from phago-mixotrophs to photoautotrophs.</title>
        <authorList>
            <person name="Ban H."/>
            <person name="Sato S."/>
            <person name="Yoshikawa S."/>
            <person name="Yamada K."/>
            <person name="Nakamura Y."/>
            <person name="Ichinomiya M."/>
            <person name="Sato N."/>
            <person name="Blanc-Mathieu R."/>
            <person name="Endo H."/>
            <person name="Kuwata A."/>
            <person name="Ogata H."/>
        </authorList>
    </citation>
    <scope>NUCLEOTIDE SEQUENCE [LARGE SCALE GENOMIC DNA]</scope>
</reference>
<evidence type="ECO:0000259" key="3">
    <source>
        <dbReference type="PROSITE" id="PS50076"/>
    </source>
</evidence>
<organism evidence="4 5">
    <name type="scientific">Triparma columacea</name>
    <dbReference type="NCBI Taxonomy" id="722753"/>
    <lineage>
        <taxon>Eukaryota</taxon>
        <taxon>Sar</taxon>
        <taxon>Stramenopiles</taxon>
        <taxon>Ochrophyta</taxon>
        <taxon>Bolidophyceae</taxon>
        <taxon>Parmales</taxon>
        <taxon>Triparmaceae</taxon>
        <taxon>Triparma</taxon>
    </lineage>
</organism>
<gene>
    <name evidence="4" type="ORF">TrCOL_g4561</name>
</gene>
<feature type="compositionally biased region" description="Basic and acidic residues" evidence="1">
    <location>
        <begin position="301"/>
        <end position="318"/>
    </location>
</feature>
<feature type="region of interest" description="Disordered" evidence="1">
    <location>
        <begin position="85"/>
        <end position="122"/>
    </location>
</feature>
<accession>A0A9W7GD00</accession>
<feature type="compositionally biased region" description="Low complexity" evidence="1">
    <location>
        <begin position="98"/>
        <end position="112"/>
    </location>
</feature>
<dbReference type="GO" id="GO:0051087">
    <property type="term" value="F:protein-folding chaperone binding"/>
    <property type="evidence" value="ECO:0007669"/>
    <property type="project" value="TreeGrafter"/>
</dbReference>
<dbReference type="SMART" id="SM00271">
    <property type="entry name" value="DnaJ"/>
    <property type="match status" value="1"/>
</dbReference>
<feature type="signal peptide" evidence="2">
    <location>
        <begin position="1"/>
        <end position="22"/>
    </location>
</feature>
<feature type="compositionally biased region" description="Basic residues" evidence="1">
    <location>
        <begin position="319"/>
        <end position="335"/>
    </location>
</feature>
<dbReference type="Gene3D" id="1.10.287.110">
    <property type="entry name" value="DnaJ domain"/>
    <property type="match status" value="1"/>
</dbReference>
<evidence type="ECO:0000313" key="5">
    <source>
        <dbReference type="Proteomes" id="UP001165065"/>
    </source>
</evidence>
<dbReference type="GO" id="GO:0005634">
    <property type="term" value="C:nucleus"/>
    <property type="evidence" value="ECO:0007669"/>
    <property type="project" value="TreeGrafter"/>
</dbReference>
<dbReference type="Proteomes" id="UP001165065">
    <property type="component" value="Unassembled WGS sequence"/>
</dbReference>
<dbReference type="PANTHER" id="PTHR43948">
    <property type="entry name" value="DNAJ HOMOLOG SUBFAMILY B"/>
    <property type="match status" value="1"/>
</dbReference>
<dbReference type="OrthoDB" id="10250354at2759"/>
<keyword evidence="5" id="KW-1185">Reference proteome</keyword>
<evidence type="ECO:0000256" key="1">
    <source>
        <dbReference type="SAM" id="MobiDB-lite"/>
    </source>
</evidence>
<dbReference type="PANTHER" id="PTHR43948:SF10">
    <property type="entry name" value="MRJ, ISOFORM E"/>
    <property type="match status" value="1"/>
</dbReference>